<dbReference type="Pfam" id="PF00072">
    <property type="entry name" value="Response_reg"/>
    <property type="match status" value="1"/>
</dbReference>
<evidence type="ECO:0000259" key="3">
    <source>
        <dbReference type="PROSITE" id="PS50110"/>
    </source>
</evidence>
<name>A0A850QC43_9BURK</name>
<dbReference type="PANTHER" id="PTHR44591">
    <property type="entry name" value="STRESS RESPONSE REGULATOR PROTEIN 1"/>
    <property type="match status" value="1"/>
</dbReference>
<comment type="caution">
    <text evidence="2">Lacks conserved residue(s) required for the propagation of feature annotation.</text>
</comment>
<proteinExistence type="predicted"/>
<protein>
    <submittedName>
        <fullName evidence="4">Response regulator</fullName>
    </submittedName>
</protein>
<keyword evidence="5" id="KW-1185">Reference proteome</keyword>
<organism evidence="4 5">
    <name type="scientific">Undibacterium oligocarboniphilum</name>
    <dbReference type="NCBI Taxonomy" id="666702"/>
    <lineage>
        <taxon>Bacteria</taxon>
        <taxon>Pseudomonadati</taxon>
        <taxon>Pseudomonadota</taxon>
        <taxon>Betaproteobacteria</taxon>
        <taxon>Burkholderiales</taxon>
        <taxon>Oxalobacteraceae</taxon>
        <taxon>Undibacterium</taxon>
    </lineage>
</organism>
<reference evidence="4 5" key="1">
    <citation type="submission" date="2020-06" db="EMBL/GenBank/DDBJ databases">
        <authorList>
            <person name="Qiu C."/>
            <person name="Liu Z."/>
        </authorList>
    </citation>
    <scope>NUCLEOTIDE SEQUENCE [LARGE SCALE GENOMIC DNA]</scope>
    <source>
        <strain evidence="4 5">EM 1</strain>
    </source>
</reference>
<evidence type="ECO:0000256" key="2">
    <source>
        <dbReference type="PROSITE-ProRule" id="PRU00169"/>
    </source>
</evidence>
<gene>
    <name evidence="4" type="ORF">HV832_04785</name>
</gene>
<dbReference type="Proteomes" id="UP000588051">
    <property type="component" value="Unassembled WGS sequence"/>
</dbReference>
<dbReference type="RefSeq" id="WP_176802400.1">
    <property type="nucleotide sequence ID" value="NZ_JABXYJ010000002.1"/>
</dbReference>
<dbReference type="GO" id="GO:0000160">
    <property type="term" value="P:phosphorelay signal transduction system"/>
    <property type="evidence" value="ECO:0007669"/>
    <property type="project" value="InterPro"/>
</dbReference>
<dbReference type="SMART" id="SM00448">
    <property type="entry name" value="REC"/>
    <property type="match status" value="1"/>
</dbReference>
<evidence type="ECO:0000313" key="5">
    <source>
        <dbReference type="Proteomes" id="UP000588051"/>
    </source>
</evidence>
<dbReference type="Gene3D" id="3.40.50.2300">
    <property type="match status" value="1"/>
</dbReference>
<dbReference type="PROSITE" id="PS50110">
    <property type="entry name" value="RESPONSE_REGULATORY"/>
    <property type="match status" value="1"/>
</dbReference>
<feature type="domain" description="Response regulatory" evidence="3">
    <location>
        <begin position="156"/>
        <end position="272"/>
    </location>
</feature>
<dbReference type="PANTHER" id="PTHR44591:SF3">
    <property type="entry name" value="RESPONSE REGULATORY DOMAIN-CONTAINING PROTEIN"/>
    <property type="match status" value="1"/>
</dbReference>
<evidence type="ECO:0000256" key="1">
    <source>
        <dbReference type="ARBA" id="ARBA00022553"/>
    </source>
</evidence>
<dbReference type="InterPro" id="IPR050595">
    <property type="entry name" value="Bact_response_regulator"/>
</dbReference>
<sequence>MPQKTATIAIRLLGFSAKEEETFSTVLAVAREKGYLYTCLKNGCVQDPDMYLVNAENIQAIATLSDLNPGEALPVLLIGQPEIDLPYEVMPRPIRWRNIFGILDGLIDRRDLLLTTLAAHTSVTVHERRRHKRLDLDLTDPVVYQKLRQRPMAKGGILVIDKDTQFREYVAMMMDRYGITVTLASDERSALLLDRNNQHALTLINTSTPGVDPYRLCEALKKQNQGHRTSVIFLLDKGQEYKQIMAEKVGCDGYLIKPLSRHVLVRTIKKFLHIFSDLPIRKEHG</sequence>
<dbReference type="SUPFAM" id="SSF52172">
    <property type="entry name" value="CheY-like"/>
    <property type="match status" value="1"/>
</dbReference>
<keyword evidence="1" id="KW-0597">Phosphoprotein</keyword>
<evidence type="ECO:0000313" key="4">
    <source>
        <dbReference type="EMBL" id="NVO77141.1"/>
    </source>
</evidence>
<dbReference type="InterPro" id="IPR011006">
    <property type="entry name" value="CheY-like_superfamily"/>
</dbReference>
<dbReference type="AlphaFoldDB" id="A0A850QC43"/>
<dbReference type="EMBL" id="JABXYJ010000002">
    <property type="protein sequence ID" value="NVO77141.1"/>
    <property type="molecule type" value="Genomic_DNA"/>
</dbReference>
<dbReference type="InterPro" id="IPR001789">
    <property type="entry name" value="Sig_transdc_resp-reg_receiver"/>
</dbReference>
<comment type="caution">
    <text evidence="4">The sequence shown here is derived from an EMBL/GenBank/DDBJ whole genome shotgun (WGS) entry which is preliminary data.</text>
</comment>
<accession>A0A850QC43</accession>